<protein>
    <submittedName>
        <fullName evidence="12">G protein-coupled receptor 119</fullName>
    </submittedName>
</protein>
<dbReference type="GO" id="GO:0004930">
    <property type="term" value="F:G protein-coupled receptor activity"/>
    <property type="evidence" value="ECO:0007669"/>
    <property type="project" value="UniProtKB-KW"/>
</dbReference>
<evidence type="ECO:0000256" key="5">
    <source>
        <dbReference type="ARBA" id="ARBA00023040"/>
    </source>
</evidence>
<dbReference type="STRING" id="29139.ENSVURP00010000859"/>
<feature type="transmembrane region" description="Helical" evidence="10">
    <location>
        <begin position="40"/>
        <end position="62"/>
    </location>
</feature>
<dbReference type="OrthoDB" id="10011551at2759"/>
<gene>
    <name evidence="12" type="primary">GPR119</name>
</gene>
<feature type="transmembrane region" description="Helical" evidence="10">
    <location>
        <begin position="165"/>
        <end position="186"/>
    </location>
</feature>
<dbReference type="Gene3D" id="1.20.1070.10">
    <property type="entry name" value="Rhodopsin 7-helix transmembrane proteins"/>
    <property type="match status" value="1"/>
</dbReference>
<evidence type="ECO:0000259" key="11">
    <source>
        <dbReference type="PROSITE" id="PS50262"/>
    </source>
</evidence>
<keyword evidence="8 9" id="KW-0807">Transducer</keyword>
<reference evidence="13" key="1">
    <citation type="submission" date="2018-12" db="EMBL/GenBank/DDBJ databases">
        <authorList>
            <person name="Yazar S."/>
        </authorList>
    </citation>
    <scope>NUCLEOTIDE SEQUENCE [LARGE SCALE GENOMIC DNA]</scope>
</reference>
<dbReference type="Pfam" id="PF00001">
    <property type="entry name" value="7tm_1"/>
    <property type="match status" value="1"/>
</dbReference>
<dbReference type="PRINTS" id="PR00237">
    <property type="entry name" value="GPCRRHODOPSN"/>
</dbReference>
<keyword evidence="13" id="KW-1185">Reference proteome</keyword>
<keyword evidence="3 9" id="KW-0812">Transmembrane</keyword>
<proteinExistence type="inferred from homology"/>
<evidence type="ECO:0000256" key="3">
    <source>
        <dbReference type="ARBA" id="ARBA00022692"/>
    </source>
</evidence>
<reference evidence="12" key="3">
    <citation type="submission" date="2025-09" db="UniProtKB">
        <authorList>
            <consortium name="Ensembl"/>
        </authorList>
    </citation>
    <scope>IDENTIFICATION</scope>
</reference>
<evidence type="ECO:0000256" key="2">
    <source>
        <dbReference type="ARBA" id="ARBA00022475"/>
    </source>
</evidence>
<dbReference type="InterPro" id="IPR000276">
    <property type="entry name" value="GPCR_Rhodpsn"/>
</dbReference>
<feature type="transmembrane region" description="Helical" evidence="10">
    <location>
        <begin position="121"/>
        <end position="145"/>
    </location>
</feature>
<dbReference type="AlphaFoldDB" id="A0A4X2JNY7"/>
<dbReference type="PROSITE" id="PS00237">
    <property type="entry name" value="G_PROTEIN_RECEP_F1_1"/>
    <property type="match status" value="1"/>
</dbReference>
<evidence type="ECO:0000313" key="12">
    <source>
        <dbReference type="Ensembl" id="ENSVURP00010000859.1"/>
    </source>
</evidence>
<dbReference type="PANTHER" id="PTHR22750">
    <property type="entry name" value="G-PROTEIN COUPLED RECEPTOR"/>
    <property type="match status" value="1"/>
</dbReference>
<accession>A0A4X2JNY7</accession>
<dbReference type="OMA" id="IFQQTTY"/>
<keyword evidence="7 9" id="KW-0675">Receptor</keyword>
<dbReference type="PROSITE" id="PS50262">
    <property type="entry name" value="G_PROTEIN_RECEP_F1_2"/>
    <property type="match status" value="1"/>
</dbReference>
<feature type="transmembrane region" description="Helical" evidence="10">
    <location>
        <begin position="226"/>
        <end position="247"/>
    </location>
</feature>
<evidence type="ECO:0000256" key="9">
    <source>
        <dbReference type="RuleBase" id="RU000688"/>
    </source>
</evidence>
<feature type="transmembrane region" description="Helical" evidence="10">
    <location>
        <begin position="82"/>
        <end position="101"/>
    </location>
</feature>
<evidence type="ECO:0000313" key="13">
    <source>
        <dbReference type="Proteomes" id="UP000314987"/>
    </source>
</evidence>
<dbReference type="GeneID" id="114023577"/>
<dbReference type="SUPFAM" id="SSF81321">
    <property type="entry name" value="Family A G protein-coupled receptor-like"/>
    <property type="match status" value="1"/>
</dbReference>
<dbReference type="InterPro" id="IPR017452">
    <property type="entry name" value="GPCR_Rhodpsn_7TM"/>
</dbReference>
<dbReference type="GO" id="GO:0007189">
    <property type="term" value="P:adenylate cyclase-activating G protein-coupled receptor signaling pathway"/>
    <property type="evidence" value="ECO:0007669"/>
    <property type="project" value="InterPro"/>
</dbReference>
<dbReference type="CDD" id="cd15104">
    <property type="entry name" value="7tmA_GPR119_R_insulinotropic_receptor"/>
    <property type="match status" value="1"/>
</dbReference>
<dbReference type="GO" id="GO:0043235">
    <property type="term" value="C:receptor complex"/>
    <property type="evidence" value="ECO:0007669"/>
    <property type="project" value="Ensembl"/>
</dbReference>
<dbReference type="Ensembl" id="ENSVURT00010000993.1">
    <property type="protein sequence ID" value="ENSVURP00010000859.1"/>
    <property type="gene ID" value="ENSVURG00010000753.1"/>
</dbReference>
<dbReference type="GO" id="GO:0030073">
    <property type="term" value="P:insulin secretion"/>
    <property type="evidence" value="ECO:0007669"/>
    <property type="project" value="Ensembl"/>
</dbReference>
<dbReference type="GeneTree" id="ENSGT01120000271896"/>
<dbReference type="GO" id="GO:0031210">
    <property type="term" value="F:phosphatidylcholine binding"/>
    <property type="evidence" value="ECO:0007669"/>
    <property type="project" value="Ensembl"/>
</dbReference>
<sequence length="329" mass="36265">MDSTFSFGVILATLACLIIATNALVAVAVFLLIHKTDSISLCFTLNLAVADTLIGVSISGLINDQLSGPPHSTQRALCSLRMAFVTSSSAASVLTVMLIAFDRYLAIKRPFRYFRIMSGPLAGTCVAGLWLVSYIIGFLPVWVPFFQQGTYQGPCSFFAVFHPRFILTLSCGGFFPALLLFVFFYCDMFKIASLHTEQIRKIEHAGAPEGHCPSPRVAGDLKALRTVAVLIGSFTLSWAPFLVTGIVQAVCQECQLYKYLWLLGVGNSLLNPLIYAYWQKDVRTQLYQMAVGMKKKFVLLFFLIFPQDPGPGEPRESSCHIVTISHAHL</sequence>
<comment type="similarity">
    <text evidence="9">Belongs to the G-protein coupled receptor 1 family.</text>
</comment>
<dbReference type="Proteomes" id="UP000314987">
    <property type="component" value="Unassembled WGS sequence"/>
</dbReference>
<comment type="subcellular location">
    <subcellularLocation>
        <location evidence="1">Cell membrane</location>
        <topology evidence="1">Multi-pass membrane protein</topology>
    </subcellularLocation>
</comment>
<keyword evidence="5 9" id="KW-0297">G-protein coupled receptor</keyword>
<organism evidence="12 13">
    <name type="scientific">Vombatus ursinus</name>
    <name type="common">Common wombat</name>
    <dbReference type="NCBI Taxonomy" id="29139"/>
    <lineage>
        <taxon>Eukaryota</taxon>
        <taxon>Metazoa</taxon>
        <taxon>Chordata</taxon>
        <taxon>Craniata</taxon>
        <taxon>Vertebrata</taxon>
        <taxon>Euteleostomi</taxon>
        <taxon>Mammalia</taxon>
        <taxon>Metatheria</taxon>
        <taxon>Diprotodontia</taxon>
        <taxon>Vombatidae</taxon>
        <taxon>Vombatus</taxon>
    </lineage>
</organism>
<evidence type="ECO:0000256" key="1">
    <source>
        <dbReference type="ARBA" id="ARBA00004651"/>
    </source>
</evidence>
<keyword evidence="4 10" id="KW-1133">Transmembrane helix</keyword>
<reference evidence="12" key="2">
    <citation type="submission" date="2025-08" db="UniProtKB">
        <authorList>
            <consortium name="Ensembl"/>
        </authorList>
    </citation>
    <scope>IDENTIFICATION</scope>
</reference>
<dbReference type="GO" id="GO:0005886">
    <property type="term" value="C:plasma membrane"/>
    <property type="evidence" value="ECO:0007669"/>
    <property type="project" value="UniProtKB-SubCell"/>
</dbReference>
<feature type="transmembrane region" description="Helical" evidence="10">
    <location>
        <begin position="6"/>
        <end position="33"/>
    </location>
</feature>
<evidence type="ECO:0000256" key="8">
    <source>
        <dbReference type="ARBA" id="ARBA00023224"/>
    </source>
</evidence>
<evidence type="ECO:0000256" key="6">
    <source>
        <dbReference type="ARBA" id="ARBA00023136"/>
    </source>
</evidence>
<feature type="transmembrane region" description="Helical" evidence="10">
    <location>
        <begin position="259"/>
        <end position="278"/>
    </location>
</feature>
<evidence type="ECO:0000256" key="10">
    <source>
        <dbReference type="SAM" id="Phobius"/>
    </source>
</evidence>
<dbReference type="RefSeq" id="XP_027692082.1">
    <property type="nucleotide sequence ID" value="XM_027836281.1"/>
</dbReference>
<feature type="domain" description="G-protein coupled receptors family 1 profile" evidence="11">
    <location>
        <begin position="21"/>
        <end position="275"/>
    </location>
</feature>
<evidence type="ECO:0000256" key="7">
    <source>
        <dbReference type="ARBA" id="ARBA00023170"/>
    </source>
</evidence>
<name>A0A4X2JNY7_VOMUR</name>
<dbReference type="InterPro" id="IPR028336">
    <property type="entry name" value="GPR119"/>
</dbReference>
<evidence type="ECO:0000256" key="4">
    <source>
        <dbReference type="ARBA" id="ARBA00022989"/>
    </source>
</evidence>
<dbReference type="CTD" id="139760"/>
<keyword evidence="2" id="KW-1003">Cell membrane</keyword>
<keyword evidence="6 10" id="KW-0472">Membrane</keyword>